<sequence length="175" mass="19803">MTLRYQLKFYDYWHIGSGLSAGARLDSTVIKDQNDLPYVAGKIIKGLSREMAETLDDADFVNTCFGNNGIEMGKCYFSNAQLLETTAKHICSLNLQSNLYDIIASTKIDETNGVAEDNSLREIEVVVPLELCGEIRDLPENYKEAMTRSLKMIKRMGLNRNRGLGRCEFFVEENQ</sequence>
<evidence type="ECO:0000313" key="4">
    <source>
        <dbReference type="Proteomes" id="UP000502831"/>
    </source>
</evidence>
<organism evidence="3 4">
    <name type="scientific">Sulfurospirillum diekertiae</name>
    <dbReference type="NCBI Taxonomy" id="1854492"/>
    <lineage>
        <taxon>Bacteria</taxon>
        <taxon>Pseudomonadati</taxon>
        <taxon>Campylobacterota</taxon>
        <taxon>Epsilonproteobacteria</taxon>
        <taxon>Campylobacterales</taxon>
        <taxon>Sulfurospirillaceae</taxon>
        <taxon>Sulfurospirillum</taxon>
    </lineage>
</organism>
<proteinExistence type="predicted"/>
<keyword evidence="1" id="KW-0051">Antiviral defense</keyword>
<evidence type="ECO:0000256" key="1">
    <source>
        <dbReference type="ARBA" id="ARBA00023118"/>
    </source>
</evidence>
<dbReference type="PANTHER" id="PTHR35579">
    <property type="entry name" value="CRISPR SYSTEM CMS ENDORIBONUCLEASE CSM3"/>
    <property type="match status" value="1"/>
</dbReference>
<dbReference type="Pfam" id="PF03787">
    <property type="entry name" value="RAMPs"/>
    <property type="match status" value="1"/>
</dbReference>
<protein>
    <submittedName>
        <fullName evidence="3">CRISPR-associated protein</fullName>
    </submittedName>
</protein>
<dbReference type="CDD" id="cd09726">
    <property type="entry name" value="RAMP_I_III"/>
    <property type="match status" value="1"/>
</dbReference>
<dbReference type="Proteomes" id="UP000502831">
    <property type="component" value="Chromosome"/>
</dbReference>
<evidence type="ECO:0000313" key="3">
    <source>
        <dbReference type="EMBL" id="QIR75253.1"/>
    </source>
</evidence>
<evidence type="ECO:0000259" key="2">
    <source>
        <dbReference type="Pfam" id="PF03787"/>
    </source>
</evidence>
<dbReference type="InterPro" id="IPR052216">
    <property type="entry name" value="CRISPR_Csm3_endoribonuclease"/>
</dbReference>
<accession>A0A6G9VSA3</accession>
<dbReference type="GO" id="GO:0051607">
    <property type="term" value="P:defense response to virus"/>
    <property type="evidence" value="ECO:0007669"/>
    <property type="project" value="UniProtKB-KW"/>
</dbReference>
<dbReference type="PANTHER" id="PTHR35579:SF3">
    <property type="entry name" value="CRISPR SYSTEM CMS ENDORIBONUCLEASE CSM3"/>
    <property type="match status" value="1"/>
</dbReference>
<dbReference type="AlphaFoldDB" id="A0A6G9VSA3"/>
<dbReference type="EMBL" id="CP039734">
    <property type="protein sequence ID" value="QIR75253.1"/>
    <property type="molecule type" value="Genomic_DNA"/>
</dbReference>
<dbReference type="InterPro" id="IPR005537">
    <property type="entry name" value="RAMP_III_fam"/>
</dbReference>
<gene>
    <name evidence="3" type="ORF">FA584_03120</name>
</gene>
<feature type="domain" description="CRISPR type III-associated protein" evidence="2">
    <location>
        <begin position="13"/>
        <end position="168"/>
    </location>
</feature>
<name>A0A6G9VSA3_9BACT</name>
<reference evidence="3 4" key="1">
    <citation type="journal article" date="2017" name="Environ. Sci. Technol.">
        <title>Organohalide Respiration with Chlorinated Ethenes under Low pH Conditions.</title>
        <authorList>
            <person name="Yang Y."/>
            <person name="Capiro N.L."/>
            <person name="Marcet T.F."/>
            <person name="Yan J."/>
            <person name="Pennell K.D."/>
            <person name="Loffler F.E."/>
        </authorList>
    </citation>
    <scope>NUCLEOTIDE SEQUENCE [LARGE SCALE GENOMIC DNA]</scope>
    <source>
        <strain evidence="3 4">ACSDCE</strain>
    </source>
</reference>
<dbReference type="RefSeq" id="WP_167749331.1">
    <property type="nucleotide sequence ID" value="NZ_CP039734.2"/>
</dbReference>